<gene>
    <name evidence="7" type="ORF">LCGC14_0825320</name>
</gene>
<dbReference type="Pfam" id="PF13188">
    <property type="entry name" value="PAS_8"/>
    <property type="match status" value="1"/>
</dbReference>
<dbReference type="CDD" id="cd00130">
    <property type="entry name" value="PAS"/>
    <property type="match status" value="1"/>
</dbReference>
<dbReference type="PROSITE" id="PS51746">
    <property type="entry name" value="PPM_2"/>
    <property type="match status" value="1"/>
</dbReference>
<dbReference type="CDD" id="cd06225">
    <property type="entry name" value="HAMP"/>
    <property type="match status" value="1"/>
</dbReference>
<dbReference type="Gene3D" id="6.10.340.10">
    <property type="match status" value="1"/>
</dbReference>
<dbReference type="SMART" id="SM00331">
    <property type="entry name" value="PP2C_SIG"/>
    <property type="match status" value="1"/>
</dbReference>
<name>A0A0F9SQ72_9ZZZZ</name>
<evidence type="ECO:0000256" key="2">
    <source>
        <dbReference type="SAM" id="Phobius"/>
    </source>
</evidence>
<evidence type="ECO:0008006" key="8">
    <source>
        <dbReference type="Google" id="ProtNLM"/>
    </source>
</evidence>
<keyword evidence="2" id="KW-0812">Transmembrane</keyword>
<dbReference type="InterPro" id="IPR000700">
    <property type="entry name" value="PAS-assoc_C"/>
</dbReference>
<feature type="transmembrane region" description="Helical" evidence="2">
    <location>
        <begin position="243"/>
        <end position="264"/>
    </location>
</feature>
<dbReference type="SUPFAM" id="SSF81606">
    <property type="entry name" value="PP2C-like"/>
    <property type="match status" value="1"/>
</dbReference>
<evidence type="ECO:0000256" key="1">
    <source>
        <dbReference type="ARBA" id="ARBA00022801"/>
    </source>
</evidence>
<keyword evidence="2" id="KW-0472">Membrane</keyword>
<evidence type="ECO:0000313" key="7">
    <source>
        <dbReference type="EMBL" id="KKN31303.1"/>
    </source>
</evidence>
<dbReference type="SUPFAM" id="SSF55781">
    <property type="entry name" value="GAF domain-like"/>
    <property type="match status" value="1"/>
</dbReference>
<organism evidence="7">
    <name type="scientific">marine sediment metagenome</name>
    <dbReference type="NCBI Taxonomy" id="412755"/>
    <lineage>
        <taxon>unclassified sequences</taxon>
        <taxon>metagenomes</taxon>
        <taxon>ecological metagenomes</taxon>
    </lineage>
</organism>
<dbReference type="NCBIfam" id="TIGR00229">
    <property type="entry name" value="sensory_box"/>
    <property type="match status" value="1"/>
</dbReference>
<dbReference type="InterPro" id="IPR035965">
    <property type="entry name" value="PAS-like_dom_sf"/>
</dbReference>
<dbReference type="SMART" id="SM00304">
    <property type="entry name" value="HAMP"/>
    <property type="match status" value="1"/>
</dbReference>
<dbReference type="EMBL" id="LAZR01002340">
    <property type="protein sequence ID" value="KKN31303.1"/>
    <property type="molecule type" value="Genomic_DNA"/>
</dbReference>
<sequence>MTLVLYNTYQDFLSHRNHAIRDKKQDVKFASGIIMQNIKEVAAVTRLIADDLIRDHGLATNREQMLKDLRKYKSTIPSRTHQVGFLDDKLNSIGDHIETEKKHKPLSEIPKSTDKDLLIDLHNIGNEPYVCVLIPLNVPAASYIHVPLEHNLIRDSFLKNKANAIAITAPSGKTMIINPDQEATLSKSKSLIKTINTSDHKVINFRGRKHDVISSDFFEPGWRVSLISPAKLIPLFGLEKTHVLSLLLTILASVLFSVLAGTALTKPLRMLRKYANNISNLNFSQVKPIKSGDEFELLFNTFNDMNARLKKYINGFNEKNTELMAIINNMQNGVIITDKNGKIVTLNKTAKQFFGWCNCAGKDQSTCLPYLQTLDGDELSPDESPMMIPLKGKKFSSLILEAKNPDTGKKLIFNFHGTPLKNDDKKIYGAAVMFTDITEQYRLQERLRRLVSYEKIKTNHLSILHNVSLILNKEKDILKIEETVLKAAVAITDANSGIILKKIEGKYKITSRHTTDDSEKDDEFVDIKDIEYLFKNKLFRDQKSLKIANFSKFNKELRDKECRIKALTATPIFSGKHNLVSHLILVNKKKGRRFSAEDEKVAQILCSHANVALTNAINYKREHHIAQVLQKSLLPTTSFAKSMSQNIQVSLAYKPATGGAMVGGDFYDFFDLGDNKTGCVIADVNGKGVEAATITSQAKNTIKAFAYEGYPADKVLQKTNNVLHNQTGPSVFVTAIFGILDLNNGFFEYANAGHHEPLLYRDDINKVLKLNKGSTPLGVLQEEDYDLHVCDLKPQDSLVLFTDGLIEGRKNGQFFGEERLINCLLANAPLPLSLADKILADLEDFTDGNLNDDVAIVALRFKEPLQQLNVEKRISVWS</sequence>
<dbReference type="InterPro" id="IPR000014">
    <property type="entry name" value="PAS"/>
</dbReference>
<dbReference type="GO" id="GO:0007165">
    <property type="term" value="P:signal transduction"/>
    <property type="evidence" value="ECO:0007669"/>
    <property type="project" value="InterPro"/>
</dbReference>
<dbReference type="GO" id="GO:0016791">
    <property type="term" value="F:phosphatase activity"/>
    <property type="evidence" value="ECO:0007669"/>
    <property type="project" value="TreeGrafter"/>
</dbReference>
<keyword evidence="2" id="KW-1133">Transmembrane helix</keyword>
<dbReference type="InterPro" id="IPR029016">
    <property type="entry name" value="GAF-like_dom_sf"/>
</dbReference>
<dbReference type="PANTHER" id="PTHR43156">
    <property type="entry name" value="STAGE II SPORULATION PROTEIN E-RELATED"/>
    <property type="match status" value="1"/>
</dbReference>
<dbReference type="InterPro" id="IPR003018">
    <property type="entry name" value="GAF"/>
</dbReference>
<dbReference type="PROSITE" id="PS50885">
    <property type="entry name" value="HAMP"/>
    <property type="match status" value="1"/>
</dbReference>
<evidence type="ECO:0000259" key="4">
    <source>
        <dbReference type="PROSITE" id="PS50113"/>
    </source>
</evidence>
<dbReference type="SUPFAM" id="SSF55785">
    <property type="entry name" value="PYP-like sensor domain (PAS domain)"/>
    <property type="match status" value="1"/>
</dbReference>
<dbReference type="SMART" id="SM00065">
    <property type="entry name" value="GAF"/>
    <property type="match status" value="1"/>
</dbReference>
<comment type="caution">
    <text evidence="7">The sequence shown here is derived from an EMBL/GenBank/DDBJ whole genome shotgun (WGS) entry which is preliminary data.</text>
</comment>
<feature type="domain" description="HAMP" evidence="5">
    <location>
        <begin position="262"/>
        <end position="314"/>
    </location>
</feature>
<dbReference type="PROSITE" id="PS50112">
    <property type="entry name" value="PAS"/>
    <property type="match status" value="1"/>
</dbReference>
<dbReference type="PANTHER" id="PTHR43156:SF2">
    <property type="entry name" value="STAGE II SPORULATION PROTEIN E"/>
    <property type="match status" value="1"/>
</dbReference>
<dbReference type="Pfam" id="PF07228">
    <property type="entry name" value="SpoIIE"/>
    <property type="match status" value="1"/>
</dbReference>
<protein>
    <recommendedName>
        <fullName evidence="8">HAMP domain-containing protein</fullName>
    </recommendedName>
</protein>
<dbReference type="Gene3D" id="3.30.450.40">
    <property type="match status" value="1"/>
</dbReference>
<dbReference type="Gene3D" id="3.60.40.10">
    <property type="entry name" value="PPM-type phosphatase domain"/>
    <property type="match status" value="1"/>
</dbReference>
<feature type="domain" description="PAS" evidence="3">
    <location>
        <begin position="319"/>
        <end position="356"/>
    </location>
</feature>
<evidence type="ECO:0000259" key="3">
    <source>
        <dbReference type="PROSITE" id="PS50112"/>
    </source>
</evidence>
<feature type="domain" description="PAC" evidence="4">
    <location>
        <begin position="393"/>
        <end position="449"/>
    </location>
</feature>
<keyword evidence="1" id="KW-0378">Hydrolase</keyword>
<feature type="domain" description="PPM-type phosphatase" evidence="6">
    <location>
        <begin position="648"/>
        <end position="861"/>
    </location>
</feature>
<dbReference type="InterPro" id="IPR001932">
    <property type="entry name" value="PPM-type_phosphatase-like_dom"/>
</dbReference>
<proteinExistence type="predicted"/>
<evidence type="ECO:0000259" key="6">
    <source>
        <dbReference type="PROSITE" id="PS51746"/>
    </source>
</evidence>
<evidence type="ECO:0000259" key="5">
    <source>
        <dbReference type="PROSITE" id="PS50885"/>
    </source>
</evidence>
<dbReference type="InterPro" id="IPR052016">
    <property type="entry name" value="Bact_Sigma-Reg"/>
</dbReference>
<dbReference type="PROSITE" id="PS50113">
    <property type="entry name" value="PAC"/>
    <property type="match status" value="1"/>
</dbReference>
<reference evidence="7" key="1">
    <citation type="journal article" date="2015" name="Nature">
        <title>Complex archaea that bridge the gap between prokaryotes and eukaryotes.</title>
        <authorList>
            <person name="Spang A."/>
            <person name="Saw J.H."/>
            <person name="Jorgensen S.L."/>
            <person name="Zaremba-Niedzwiedzka K."/>
            <person name="Martijn J."/>
            <person name="Lind A.E."/>
            <person name="van Eijk R."/>
            <person name="Schleper C."/>
            <person name="Guy L."/>
            <person name="Ettema T.J."/>
        </authorList>
    </citation>
    <scope>NUCLEOTIDE SEQUENCE</scope>
</reference>
<dbReference type="AlphaFoldDB" id="A0A0F9SQ72"/>
<dbReference type="InterPro" id="IPR036457">
    <property type="entry name" value="PPM-type-like_dom_sf"/>
</dbReference>
<dbReference type="Pfam" id="PF00672">
    <property type="entry name" value="HAMP"/>
    <property type="match status" value="1"/>
</dbReference>
<dbReference type="SUPFAM" id="SSF158472">
    <property type="entry name" value="HAMP domain-like"/>
    <property type="match status" value="1"/>
</dbReference>
<dbReference type="GO" id="GO:0016020">
    <property type="term" value="C:membrane"/>
    <property type="evidence" value="ECO:0007669"/>
    <property type="project" value="InterPro"/>
</dbReference>
<accession>A0A0F9SQ72</accession>
<dbReference type="InterPro" id="IPR003660">
    <property type="entry name" value="HAMP_dom"/>
</dbReference>
<dbReference type="Gene3D" id="3.30.450.20">
    <property type="entry name" value="PAS domain"/>
    <property type="match status" value="1"/>
</dbReference>